<dbReference type="Gene3D" id="3.80.10.10">
    <property type="entry name" value="Ribonuclease Inhibitor"/>
    <property type="match status" value="1"/>
</dbReference>
<keyword evidence="21" id="KW-1185">Reference proteome</keyword>
<evidence type="ECO:0000256" key="18">
    <source>
        <dbReference type="SAM" id="Phobius"/>
    </source>
</evidence>
<dbReference type="SUPFAM" id="SSF56112">
    <property type="entry name" value="Protein kinase-like (PK-like)"/>
    <property type="match status" value="1"/>
</dbReference>
<dbReference type="Proteomes" id="UP000243459">
    <property type="component" value="Chromosome 1"/>
</dbReference>
<sequence>MKQLAKLNLSGNNLTGEILSELVQCSSLESVDLSCNQLSGEIPADITHLHILGTLNLSRNQFTGEIPSEMQRMQSLTTIDLSYNNLSGTIPIQGQFLVFNASSFEGNPALCGAQLHQSSPCISSHAPKSSRNNSAHKNLTLAILIPILFSILALLAIKLHRSWRSKSNSNTWKLTAFQRLNFTVSDVIESVRDDNVIGKGGAGIVYRGSMPSGTDVAIKRLVGRGGGVEDRGFTAEITTLGKIRHRHIVKLLGFVSNRDSNLLLYEYMPNGSLGEMLHEYAYTLSVNEKTDVYSFGVVLLELITGRRPVGSFGDGVDIVQWVRKTTSEINEKSDPAAAVLAVVDRRLSPSPIDTITNLYKVAMRCVEEKSSARPTMREVVHMLSDPTTSPPPDLLVI</sequence>
<keyword evidence="5" id="KW-0433">Leucine-rich repeat</keyword>
<proteinExistence type="inferred from homology"/>
<evidence type="ECO:0000256" key="7">
    <source>
        <dbReference type="ARBA" id="ARBA00022692"/>
    </source>
</evidence>
<dbReference type="Pfam" id="PF07714">
    <property type="entry name" value="PK_Tyr_Ser-Thr"/>
    <property type="match status" value="1"/>
</dbReference>
<feature type="domain" description="Protein kinase" evidence="19">
    <location>
        <begin position="191"/>
        <end position="397"/>
    </location>
</feature>
<comment type="similarity">
    <text evidence="2">Belongs to the RLP family.</text>
</comment>
<evidence type="ECO:0000256" key="6">
    <source>
        <dbReference type="ARBA" id="ARBA00022679"/>
    </source>
</evidence>
<dbReference type="EMBL" id="CM007381">
    <property type="protein sequence ID" value="ONK79934.1"/>
    <property type="molecule type" value="Genomic_DNA"/>
</dbReference>
<dbReference type="Gene3D" id="1.10.510.10">
    <property type="entry name" value="Transferase(Phosphotransferase) domain 1"/>
    <property type="match status" value="1"/>
</dbReference>
<dbReference type="InterPro" id="IPR000719">
    <property type="entry name" value="Prot_kinase_dom"/>
</dbReference>
<dbReference type="InterPro" id="IPR001245">
    <property type="entry name" value="Ser-Thr/Tyr_kinase_cat_dom"/>
</dbReference>
<evidence type="ECO:0000256" key="3">
    <source>
        <dbReference type="ARBA" id="ARBA00012513"/>
    </source>
</evidence>
<keyword evidence="11" id="KW-0418">Kinase</keyword>
<accession>A0A5P1FPI2</accession>
<organism evidence="20 21">
    <name type="scientific">Asparagus officinalis</name>
    <name type="common">Garden asparagus</name>
    <dbReference type="NCBI Taxonomy" id="4686"/>
    <lineage>
        <taxon>Eukaryota</taxon>
        <taxon>Viridiplantae</taxon>
        <taxon>Streptophyta</taxon>
        <taxon>Embryophyta</taxon>
        <taxon>Tracheophyta</taxon>
        <taxon>Spermatophyta</taxon>
        <taxon>Magnoliopsida</taxon>
        <taxon>Liliopsida</taxon>
        <taxon>Asparagales</taxon>
        <taxon>Asparagaceae</taxon>
        <taxon>Asparagoideae</taxon>
        <taxon>Asparagus</taxon>
    </lineage>
</organism>
<dbReference type="InterPro" id="IPR001611">
    <property type="entry name" value="Leu-rich_rpt"/>
</dbReference>
<name>A0A5P1FPI2_ASPOF</name>
<feature type="transmembrane region" description="Helical" evidence="18">
    <location>
        <begin position="139"/>
        <end position="157"/>
    </location>
</feature>
<dbReference type="InterPro" id="IPR051420">
    <property type="entry name" value="Ser_Thr_Kinases_DiverseReg"/>
</dbReference>
<dbReference type="OMA" id="CISSHAP"/>
<evidence type="ECO:0000256" key="1">
    <source>
        <dbReference type="ARBA" id="ARBA00004167"/>
    </source>
</evidence>
<dbReference type="GO" id="GO:0005524">
    <property type="term" value="F:ATP binding"/>
    <property type="evidence" value="ECO:0007669"/>
    <property type="project" value="UniProtKB-KW"/>
</dbReference>
<dbReference type="PROSITE" id="PS50011">
    <property type="entry name" value="PROTEIN_KINASE_DOM"/>
    <property type="match status" value="1"/>
</dbReference>
<reference evidence="21" key="1">
    <citation type="journal article" date="2017" name="Nat. Commun.">
        <title>The asparagus genome sheds light on the origin and evolution of a young Y chromosome.</title>
        <authorList>
            <person name="Harkess A."/>
            <person name="Zhou J."/>
            <person name="Xu C."/>
            <person name="Bowers J.E."/>
            <person name="Van der Hulst R."/>
            <person name="Ayyampalayam S."/>
            <person name="Mercati F."/>
            <person name="Riccardi P."/>
            <person name="McKain M.R."/>
            <person name="Kakrana A."/>
            <person name="Tang H."/>
            <person name="Ray J."/>
            <person name="Groenendijk J."/>
            <person name="Arikit S."/>
            <person name="Mathioni S.M."/>
            <person name="Nakano M."/>
            <person name="Shan H."/>
            <person name="Telgmann-Rauber A."/>
            <person name="Kanno A."/>
            <person name="Yue Z."/>
            <person name="Chen H."/>
            <person name="Li W."/>
            <person name="Chen Y."/>
            <person name="Xu X."/>
            <person name="Zhang Y."/>
            <person name="Luo S."/>
            <person name="Chen H."/>
            <person name="Gao J."/>
            <person name="Mao Z."/>
            <person name="Pires J.C."/>
            <person name="Luo M."/>
            <person name="Kudrna D."/>
            <person name="Wing R.A."/>
            <person name="Meyers B.C."/>
            <person name="Yi K."/>
            <person name="Kong H."/>
            <person name="Lavrijsen P."/>
            <person name="Sunseri F."/>
            <person name="Falavigna A."/>
            <person name="Ye Y."/>
            <person name="Leebens-Mack J.H."/>
            <person name="Chen G."/>
        </authorList>
    </citation>
    <scope>NUCLEOTIDE SEQUENCE [LARGE SCALE GENOMIC DNA]</scope>
    <source>
        <strain evidence="21">cv. DH0086</strain>
    </source>
</reference>
<dbReference type="FunFam" id="3.30.200.20:FF:000292">
    <property type="entry name" value="Leucine-rich repeat receptor-like serine/threonine-protein kinase BAM1"/>
    <property type="match status" value="1"/>
</dbReference>
<evidence type="ECO:0000313" key="20">
    <source>
        <dbReference type="EMBL" id="ONK79934.1"/>
    </source>
</evidence>
<dbReference type="FunFam" id="3.80.10.10:FF:000111">
    <property type="entry name" value="LRR receptor-like serine/threonine-protein kinase ERECTA"/>
    <property type="match status" value="1"/>
</dbReference>
<keyword evidence="4" id="KW-0723">Serine/threonine-protein kinase</keyword>
<dbReference type="Gramene" id="ONK79934">
    <property type="protein sequence ID" value="ONK79934"/>
    <property type="gene ID" value="A4U43_C01F11990"/>
</dbReference>
<evidence type="ECO:0000256" key="15">
    <source>
        <dbReference type="ARBA" id="ARBA00023180"/>
    </source>
</evidence>
<keyword evidence="14 18" id="KW-0472">Membrane</keyword>
<dbReference type="Pfam" id="PF13855">
    <property type="entry name" value="LRR_8"/>
    <property type="match status" value="1"/>
</dbReference>
<evidence type="ECO:0000256" key="4">
    <source>
        <dbReference type="ARBA" id="ARBA00022527"/>
    </source>
</evidence>
<keyword evidence="7 18" id="KW-0812">Transmembrane</keyword>
<comment type="subcellular location">
    <subcellularLocation>
        <location evidence="1">Membrane</location>
        <topology evidence="1">Single-pass membrane protein</topology>
    </subcellularLocation>
</comment>
<evidence type="ECO:0000256" key="11">
    <source>
        <dbReference type="ARBA" id="ARBA00022777"/>
    </source>
</evidence>
<keyword evidence="15" id="KW-0325">Glycoprotein</keyword>
<dbReference type="Pfam" id="PF00560">
    <property type="entry name" value="LRR_1"/>
    <property type="match status" value="1"/>
</dbReference>
<dbReference type="SUPFAM" id="SSF52058">
    <property type="entry name" value="L domain-like"/>
    <property type="match status" value="1"/>
</dbReference>
<keyword evidence="9" id="KW-0677">Repeat</keyword>
<dbReference type="PANTHER" id="PTHR48005:SF91">
    <property type="entry name" value="PROTEIN KINASE DOMAIN-CONTAINING PROTEIN"/>
    <property type="match status" value="1"/>
</dbReference>
<evidence type="ECO:0000256" key="17">
    <source>
        <dbReference type="ARBA" id="ARBA00048679"/>
    </source>
</evidence>
<evidence type="ECO:0000313" key="21">
    <source>
        <dbReference type="Proteomes" id="UP000243459"/>
    </source>
</evidence>
<keyword evidence="6" id="KW-0808">Transferase</keyword>
<evidence type="ECO:0000256" key="14">
    <source>
        <dbReference type="ARBA" id="ARBA00023136"/>
    </source>
</evidence>
<evidence type="ECO:0000256" key="9">
    <source>
        <dbReference type="ARBA" id="ARBA00022737"/>
    </source>
</evidence>
<dbReference type="GO" id="GO:0016020">
    <property type="term" value="C:membrane"/>
    <property type="evidence" value="ECO:0007669"/>
    <property type="project" value="UniProtKB-SubCell"/>
</dbReference>
<comment type="catalytic activity">
    <reaction evidence="17">
        <text>L-seryl-[protein] + ATP = O-phospho-L-seryl-[protein] + ADP + H(+)</text>
        <dbReference type="Rhea" id="RHEA:17989"/>
        <dbReference type="Rhea" id="RHEA-COMP:9863"/>
        <dbReference type="Rhea" id="RHEA-COMP:11604"/>
        <dbReference type="ChEBI" id="CHEBI:15378"/>
        <dbReference type="ChEBI" id="CHEBI:29999"/>
        <dbReference type="ChEBI" id="CHEBI:30616"/>
        <dbReference type="ChEBI" id="CHEBI:83421"/>
        <dbReference type="ChEBI" id="CHEBI:456216"/>
        <dbReference type="EC" id="2.7.11.1"/>
    </reaction>
</comment>
<dbReference type="PANTHER" id="PTHR48005">
    <property type="entry name" value="LEUCINE RICH REPEAT KINASE 2"/>
    <property type="match status" value="1"/>
</dbReference>
<evidence type="ECO:0000256" key="16">
    <source>
        <dbReference type="ARBA" id="ARBA00047899"/>
    </source>
</evidence>
<evidence type="ECO:0000256" key="2">
    <source>
        <dbReference type="ARBA" id="ARBA00009592"/>
    </source>
</evidence>
<dbReference type="GO" id="GO:0004674">
    <property type="term" value="F:protein serine/threonine kinase activity"/>
    <property type="evidence" value="ECO:0007669"/>
    <property type="project" value="UniProtKB-KW"/>
</dbReference>
<dbReference type="EC" id="2.7.11.1" evidence="3"/>
<evidence type="ECO:0000259" key="19">
    <source>
        <dbReference type="PROSITE" id="PS50011"/>
    </source>
</evidence>
<evidence type="ECO:0000256" key="10">
    <source>
        <dbReference type="ARBA" id="ARBA00022741"/>
    </source>
</evidence>
<evidence type="ECO:0000256" key="8">
    <source>
        <dbReference type="ARBA" id="ARBA00022729"/>
    </source>
</evidence>
<keyword evidence="13 18" id="KW-1133">Transmembrane helix</keyword>
<keyword evidence="8" id="KW-0732">Signal</keyword>
<dbReference type="AlphaFoldDB" id="A0A5P1FPI2"/>
<gene>
    <name evidence="20" type="ORF">A4U43_C01F11990</name>
</gene>
<dbReference type="InterPro" id="IPR032675">
    <property type="entry name" value="LRR_dom_sf"/>
</dbReference>
<dbReference type="InterPro" id="IPR011009">
    <property type="entry name" value="Kinase-like_dom_sf"/>
</dbReference>
<evidence type="ECO:0000256" key="12">
    <source>
        <dbReference type="ARBA" id="ARBA00022840"/>
    </source>
</evidence>
<dbReference type="Gene3D" id="3.30.200.20">
    <property type="entry name" value="Phosphorylase Kinase, domain 1"/>
    <property type="match status" value="1"/>
</dbReference>
<comment type="catalytic activity">
    <reaction evidence="16">
        <text>L-threonyl-[protein] + ATP = O-phospho-L-threonyl-[protein] + ADP + H(+)</text>
        <dbReference type="Rhea" id="RHEA:46608"/>
        <dbReference type="Rhea" id="RHEA-COMP:11060"/>
        <dbReference type="Rhea" id="RHEA-COMP:11605"/>
        <dbReference type="ChEBI" id="CHEBI:15378"/>
        <dbReference type="ChEBI" id="CHEBI:30013"/>
        <dbReference type="ChEBI" id="CHEBI:30616"/>
        <dbReference type="ChEBI" id="CHEBI:61977"/>
        <dbReference type="ChEBI" id="CHEBI:456216"/>
        <dbReference type="EC" id="2.7.11.1"/>
    </reaction>
</comment>
<evidence type="ECO:0000256" key="5">
    <source>
        <dbReference type="ARBA" id="ARBA00022614"/>
    </source>
</evidence>
<evidence type="ECO:0000256" key="13">
    <source>
        <dbReference type="ARBA" id="ARBA00022989"/>
    </source>
</evidence>
<keyword evidence="12" id="KW-0067">ATP-binding</keyword>
<keyword evidence="10" id="KW-0547">Nucleotide-binding</keyword>
<protein>
    <recommendedName>
        <fullName evidence="3">non-specific serine/threonine protein kinase</fullName>
        <ecNumber evidence="3">2.7.11.1</ecNumber>
    </recommendedName>
</protein>